<dbReference type="AlphaFoldDB" id="E3L888"/>
<keyword evidence="2" id="KW-1185">Reference proteome</keyword>
<gene>
    <name evidence="1" type="ORF">PGTG_18647</name>
</gene>
<dbReference type="GeneID" id="10539259"/>
<reference key="1">
    <citation type="submission" date="2007-01" db="EMBL/GenBank/DDBJ databases">
        <title>The Genome Sequence of Puccinia graminis f. sp. tritici Strain CRL 75-36-700-3.</title>
        <authorList>
            <consortium name="The Broad Institute Genome Sequencing Platform"/>
            <person name="Birren B."/>
            <person name="Lander E."/>
            <person name="Galagan J."/>
            <person name="Nusbaum C."/>
            <person name="Devon K."/>
            <person name="Cuomo C."/>
            <person name="Jaffe D."/>
            <person name="Butler J."/>
            <person name="Alvarez P."/>
            <person name="Gnerre S."/>
            <person name="Grabherr M."/>
            <person name="Mauceli E."/>
            <person name="Brockman W."/>
            <person name="Young S."/>
            <person name="LaButti K."/>
            <person name="Sykes S."/>
            <person name="DeCaprio D."/>
            <person name="Crawford M."/>
            <person name="Koehrsen M."/>
            <person name="Engels R."/>
            <person name="Montgomery P."/>
            <person name="Pearson M."/>
            <person name="Howarth C."/>
            <person name="Larson L."/>
            <person name="White J."/>
            <person name="Zeng Q."/>
            <person name="Kodira C."/>
            <person name="Yandava C."/>
            <person name="Alvarado L."/>
            <person name="O'Leary S."/>
            <person name="Szabo L."/>
            <person name="Dean R."/>
            <person name="Schein J."/>
        </authorList>
    </citation>
    <scope>NUCLEOTIDE SEQUENCE</scope>
    <source>
        <strain>CRL 75-36-700-3</strain>
    </source>
</reference>
<evidence type="ECO:0000313" key="1">
    <source>
        <dbReference type="EMBL" id="EFP92763.2"/>
    </source>
</evidence>
<dbReference type="VEuPathDB" id="FungiDB:PGTG_18647"/>
<dbReference type="Proteomes" id="UP000008783">
    <property type="component" value="Unassembled WGS sequence"/>
</dbReference>
<sequence length="61" mass="6871">MQLLAKLKAQQDADRIFHDCKGARLQQRANLEEQAFIASTVTAVVKRIYDDNILKPDGSNL</sequence>
<dbReference type="RefSeq" id="XP_003337182.2">
    <property type="nucleotide sequence ID" value="XM_003337134.2"/>
</dbReference>
<dbReference type="KEGG" id="pgr:PGTG_18647"/>
<dbReference type="InParanoid" id="E3L888"/>
<proteinExistence type="predicted"/>
<name>E3L888_PUCGT</name>
<accession>E3L888</accession>
<dbReference type="HOGENOM" id="CLU_2923739_0_0_1"/>
<protein>
    <submittedName>
        <fullName evidence="1">Uncharacterized protein</fullName>
    </submittedName>
</protein>
<evidence type="ECO:0000313" key="2">
    <source>
        <dbReference type="Proteomes" id="UP000008783"/>
    </source>
</evidence>
<reference evidence="2" key="2">
    <citation type="journal article" date="2011" name="Proc. Natl. Acad. Sci. U.S.A.">
        <title>Obligate biotrophy features unraveled by the genomic analysis of rust fungi.</title>
        <authorList>
            <person name="Duplessis S."/>
            <person name="Cuomo C.A."/>
            <person name="Lin Y.-C."/>
            <person name="Aerts A."/>
            <person name="Tisserant E."/>
            <person name="Veneault-Fourrey C."/>
            <person name="Joly D.L."/>
            <person name="Hacquard S."/>
            <person name="Amselem J."/>
            <person name="Cantarel B.L."/>
            <person name="Chiu R."/>
            <person name="Coutinho P.M."/>
            <person name="Feau N."/>
            <person name="Field M."/>
            <person name="Frey P."/>
            <person name="Gelhaye E."/>
            <person name="Goldberg J."/>
            <person name="Grabherr M.G."/>
            <person name="Kodira C.D."/>
            <person name="Kohler A."/>
            <person name="Kuees U."/>
            <person name="Lindquist E.A."/>
            <person name="Lucas S.M."/>
            <person name="Mago R."/>
            <person name="Mauceli E."/>
            <person name="Morin E."/>
            <person name="Murat C."/>
            <person name="Pangilinan J.L."/>
            <person name="Park R."/>
            <person name="Pearson M."/>
            <person name="Quesneville H."/>
            <person name="Rouhier N."/>
            <person name="Sakthikumar S."/>
            <person name="Salamov A.A."/>
            <person name="Schmutz J."/>
            <person name="Selles B."/>
            <person name="Shapiro H."/>
            <person name="Tanguay P."/>
            <person name="Tuskan G.A."/>
            <person name="Henrissat B."/>
            <person name="Van de Peer Y."/>
            <person name="Rouze P."/>
            <person name="Ellis J.G."/>
            <person name="Dodds P.N."/>
            <person name="Schein J.E."/>
            <person name="Zhong S."/>
            <person name="Hamelin R.C."/>
            <person name="Grigoriev I.V."/>
            <person name="Szabo L.J."/>
            <person name="Martin F."/>
        </authorList>
    </citation>
    <scope>NUCLEOTIDE SEQUENCE [LARGE SCALE GENOMIC DNA]</scope>
    <source>
        <strain evidence="2">CRL 75-36-700-3 / race SCCL</strain>
    </source>
</reference>
<organism evidence="1 2">
    <name type="scientific">Puccinia graminis f. sp. tritici (strain CRL 75-36-700-3 / race SCCL)</name>
    <name type="common">Black stem rust fungus</name>
    <dbReference type="NCBI Taxonomy" id="418459"/>
    <lineage>
        <taxon>Eukaryota</taxon>
        <taxon>Fungi</taxon>
        <taxon>Dikarya</taxon>
        <taxon>Basidiomycota</taxon>
        <taxon>Pucciniomycotina</taxon>
        <taxon>Pucciniomycetes</taxon>
        <taxon>Pucciniales</taxon>
        <taxon>Pucciniaceae</taxon>
        <taxon>Puccinia</taxon>
    </lineage>
</organism>
<dbReference type="EMBL" id="DS178372">
    <property type="protein sequence ID" value="EFP92763.2"/>
    <property type="molecule type" value="Genomic_DNA"/>
</dbReference>